<evidence type="ECO:0000313" key="5">
    <source>
        <dbReference type="EMBL" id="KAG7334005.1"/>
    </source>
</evidence>
<dbReference type="InterPro" id="IPR046903">
    <property type="entry name" value="Mab-21-like_nuc_Trfase"/>
</dbReference>
<feature type="region of interest" description="Disordered" evidence="2">
    <location>
        <begin position="1"/>
        <end position="162"/>
    </location>
</feature>
<evidence type="ECO:0000256" key="2">
    <source>
        <dbReference type="SAM" id="MobiDB-lite"/>
    </source>
</evidence>
<keyword evidence="6" id="KW-1185">Reference proteome</keyword>
<name>A0A9D3P6J8_9TELE</name>
<protein>
    <recommendedName>
        <fullName evidence="7">Cyclic GMP-AMP synthase</fullName>
    </recommendedName>
</protein>
<dbReference type="AlphaFoldDB" id="A0A9D3P6J8"/>
<dbReference type="PANTHER" id="PTHR10656">
    <property type="entry name" value="CELL FATE DETERMINING PROTEIN MAB21-RELATED"/>
    <property type="match status" value="1"/>
</dbReference>
<comment type="caution">
    <text evidence="5">The sequence shown here is derived from an EMBL/GenBank/DDBJ whole genome shotgun (WGS) entry which is preliminary data.</text>
</comment>
<sequence>MSARGRPRKARDDNPGASGAKSPCGTRKKSVQRNEDQIGVKKTTDAKVSSHSKLRESQEVCSAEQQTPKPTKSGEKKAAPRSAARRSNNIDENPSKDLQSAPEKEKKSQNVEPAKTTDPKVSCPAKPQESQVVRPKKFSRDANSSEERQAPRSAKGSENPNKELLAILEKLKVKKSQRSESSKCVNEIQNKITEYLKRHLDWGKDICVLKTGSYYENLKICQPDEFDVMLTIRVERVNLQPFSQDGAYYSVEMKRHTQRHPLDKYVNEDRTIRASEMLKDFRDKIKEAVDSLHYVELERKKKGCPAVTLLVKENGKNISIDFVLSLEVHSSWPDFTQDGFNIENWLSKKVRMVQRQKPFYLVPKYEGKGTAEQDGIMAKDAWRISFSHVEKNILKNHGNSKTCCEGGQKCCRKQCLKLLKYLLQRLKEENLDTADKLCSYHAKTTLLHACATRVKDSEWADSDLSYCFQQLLMDFEGYLRACKLPNFFIPSQNLFDGFNEKKCNLLADHIEYQRNNRFPLLC</sequence>
<dbReference type="GO" id="GO:0003690">
    <property type="term" value="F:double-stranded DNA binding"/>
    <property type="evidence" value="ECO:0007669"/>
    <property type="project" value="TreeGrafter"/>
</dbReference>
<feature type="domain" description="Mab-21-like nucleotidyltransferase" evidence="3">
    <location>
        <begin position="214"/>
        <end position="396"/>
    </location>
</feature>
<dbReference type="GO" id="GO:0071360">
    <property type="term" value="P:cellular response to exogenous dsRNA"/>
    <property type="evidence" value="ECO:0007669"/>
    <property type="project" value="TreeGrafter"/>
</dbReference>
<evidence type="ECO:0000259" key="4">
    <source>
        <dbReference type="Pfam" id="PF20266"/>
    </source>
</evidence>
<proteinExistence type="inferred from homology"/>
<feature type="domain" description="Mab-21-like HhH/H2TH-like" evidence="4">
    <location>
        <begin position="411"/>
        <end position="511"/>
    </location>
</feature>
<dbReference type="Gene3D" id="1.10.1410.40">
    <property type="match status" value="1"/>
</dbReference>
<dbReference type="GO" id="GO:0003682">
    <property type="term" value="F:chromatin binding"/>
    <property type="evidence" value="ECO:0007669"/>
    <property type="project" value="TreeGrafter"/>
</dbReference>
<gene>
    <name evidence="5" type="ORF">KOW79_002412</name>
</gene>
<reference evidence="5 6" key="1">
    <citation type="submission" date="2021-06" db="EMBL/GenBank/DDBJ databases">
        <title>Chromosome-level genome assembly of the red-tail catfish (Hemibagrus wyckioides).</title>
        <authorList>
            <person name="Shao F."/>
        </authorList>
    </citation>
    <scope>NUCLEOTIDE SEQUENCE [LARGE SCALE GENOMIC DNA]</scope>
    <source>
        <strain evidence="5">EC202008001</strain>
        <tissue evidence="5">Blood</tissue>
    </source>
</reference>
<dbReference type="GO" id="GO:0005829">
    <property type="term" value="C:cytosol"/>
    <property type="evidence" value="ECO:0007669"/>
    <property type="project" value="TreeGrafter"/>
</dbReference>
<dbReference type="GO" id="GO:2000042">
    <property type="term" value="P:negative regulation of double-strand break repair via homologous recombination"/>
    <property type="evidence" value="ECO:0007669"/>
    <property type="project" value="TreeGrafter"/>
</dbReference>
<dbReference type="SMART" id="SM01265">
    <property type="entry name" value="Mab-21"/>
    <property type="match status" value="1"/>
</dbReference>
<dbReference type="GO" id="GO:0038001">
    <property type="term" value="P:paracrine signaling"/>
    <property type="evidence" value="ECO:0007669"/>
    <property type="project" value="TreeGrafter"/>
</dbReference>
<dbReference type="PANTHER" id="PTHR10656:SF35">
    <property type="entry name" value="CYCLIC GMP-AMP SYNTHASE"/>
    <property type="match status" value="1"/>
</dbReference>
<dbReference type="Gene3D" id="3.30.460.90">
    <property type="match status" value="1"/>
</dbReference>
<evidence type="ECO:0008006" key="7">
    <source>
        <dbReference type="Google" id="ProtNLM"/>
    </source>
</evidence>
<comment type="similarity">
    <text evidence="1">Belongs to the mab-21 family.</text>
</comment>
<dbReference type="Pfam" id="PF20266">
    <property type="entry name" value="Mab-21_C"/>
    <property type="match status" value="1"/>
</dbReference>
<dbReference type="InterPro" id="IPR024810">
    <property type="entry name" value="MAB21L/cGLR"/>
</dbReference>
<dbReference type="GO" id="GO:0002218">
    <property type="term" value="P:activation of innate immune response"/>
    <property type="evidence" value="ECO:0007669"/>
    <property type="project" value="TreeGrafter"/>
</dbReference>
<dbReference type="InterPro" id="IPR046906">
    <property type="entry name" value="Mab-21_HhH/H2TH-like"/>
</dbReference>
<evidence type="ECO:0000259" key="3">
    <source>
        <dbReference type="Pfam" id="PF03281"/>
    </source>
</evidence>
<accession>A0A9D3P6J8</accession>
<dbReference type="GO" id="GO:0035861">
    <property type="term" value="C:site of double-strand break"/>
    <property type="evidence" value="ECO:0007669"/>
    <property type="project" value="TreeGrafter"/>
</dbReference>
<dbReference type="GO" id="GO:0005634">
    <property type="term" value="C:nucleus"/>
    <property type="evidence" value="ECO:0007669"/>
    <property type="project" value="TreeGrafter"/>
</dbReference>
<dbReference type="GO" id="GO:0002230">
    <property type="term" value="P:positive regulation of defense response to virus by host"/>
    <property type="evidence" value="ECO:0007669"/>
    <property type="project" value="TreeGrafter"/>
</dbReference>
<evidence type="ECO:0000313" key="6">
    <source>
        <dbReference type="Proteomes" id="UP000824219"/>
    </source>
</evidence>
<dbReference type="Proteomes" id="UP000824219">
    <property type="component" value="Linkage Group LG03"/>
</dbReference>
<organism evidence="5 6">
    <name type="scientific">Hemibagrus wyckioides</name>
    <dbReference type="NCBI Taxonomy" id="337641"/>
    <lineage>
        <taxon>Eukaryota</taxon>
        <taxon>Metazoa</taxon>
        <taxon>Chordata</taxon>
        <taxon>Craniata</taxon>
        <taxon>Vertebrata</taxon>
        <taxon>Euteleostomi</taxon>
        <taxon>Actinopterygii</taxon>
        <taxon>Neopterygii</taxon>
        <taxon>Teleostei</taxon>
        <taxon>Ostariophysi</taxon>
        <taxon>Siluriformes</taxon>
        <taxon>Bagridae</taxon>
        <taxon>Hemibagrus</taxon>
    </lineage>
</organism>
<dbReference type="GO" id="GO:0061501">
    <property type="term" value="F:2',3'-cyclic GMP-AMP synthase activity"/>
    <property type="evidence" value="ECO:0007669"/>
    <property type="project" value="TreeGrafter"/>
</dbReference>
<evidence type="ECO:0000256" key="1">
    <source>
        <dbReference type="ARBA" id="ARBA00008307"/>
    </source>
</evidence>
<dbReference type="GO" id="GO:0006974">
    <property type="term" value="P:DNA damage response"/>
    <property type="evidence" value="ECO:0007669"/>
    <property type="project" value="TreeGrafter"/>
</dbReference>
<dbReference type="EMBL" id="JAHKSW010000003">
    <property type="protein sequence ID" value="KAG7334005.1"/>
    <property type="molecule type" value="Genomic_DNA"/>
</dbReference>
<feature type="compositionally biased region" description="Basic and acidic residues" evidence="2">
    <location>
        <begin position="138"/>
        <end position="150"/>
    </location>
</feature>
<dbReference type="Pfam" id="PF03281">
    <property type="entry name" value="Mab-21"/>
    <property type="match status" value="1"/>
</dbReference>
<feature type="compositionally biased region" description="Polar residues" evidence="2">
    <location>
        <begin position="59"/>
        <end position="70"/>
    </location>
</feature>
<dbReference type="GO" id="GO:0032481">
    <property type="term" value="P:positive regulation of type I interferon production"/>
    <property type="evidence" value="ECO:0007669"/>
    <property type="project" value="TreeGrafter"/>
</dbReference>
<dbReference type="OrthoDB" id="6054650at2759"/>
<feature type="compositionally biased region" description="Basic and acidic residues" evidence="2">
    <location>
        <begin position="32"/>
        <end position="45"/>
    </location>
</feature>
<dbReference type="FunFam" id="1.10.1410.40:FF:000007">
    <property type="entry name" value="Cyclic GMP-AMP synthase"/>
    <property type="match status" value="1"/>
</dbReference>